<keyword evidence="2" id="KW-1185">Reference proteome</keyword>
<gene>
    <name evidence="1" type="ORF">V6N12_017438</name>
</gene>
<sequence length="248" mass="28048">MSSVYEKATDFDKEIANILLEIPNLILADDEVHVLISKRRRTARVIVAHPQQFSSAVAAATGGDSEFETPSCSQRDGEKLVTDDHQRIDEENHCEIKDGEACGLEVEPPKTNARRIKFKLPRPPDSPAINNGDEYSLRTKEDVDLDAIAVETKKTTFHESGKGELAEVEGGLVRECRTIKAEKTTVLEGKKPHKDPAERKLHQEMRKEVLFWEQHKSVVLECIQKVEDYLEKQKALNLQLKNLKLQLS</sequence>
<reference evidence="1 2" key="1">
    <citation type="journal article" date="2024" name="G3 (Bethesda)">
        <title>Genome assembly of Hibiscus sabdariffa L. provides insights into metabolisms of medicinal natural products.</title>
        <authorList>
            <person name="Kim T."/>
        </authorList>
    </citation>
    <scope>NUCLEOTIDE SEQUENCE [LARGE SCALE GENOMIC DNA]</scope>
    <source>
        <strain evidence="1">TK-2024</strain>
        <tissue evidence="1">Old leaves</tissue>
    </source>
</reference>
<dbReference type="PANTHER" id="PTHR37614:SF2">
    <property type="entry name" value="OS02G0121400 PROTEIN"/>
    <property type="match status" value="1"/>
</dbReference>
<protein>
    <submittedName>
        <fullName evidence="1">Uncharacterized protein</fullName>
    </submittedName>
</protein>
<dbReference type="Proteomes" id="UP001472677">
    <property type="component" value="Unassembled WGS sequence"/>
</dbReference>
<organism evidence="1 2">
    <name type="scientific">Hibiscus sabdariffa</name>
    <name type="common">roselle</name>
    <dbReference type="NCBI Taxonomy" id="183260"/>
    <lineage>
        <taxon>Eukaryota</taxon>
        <taxon>Viridiplantae</taxon>
        <taxon>Streptophyta</taxon>
        <taxon>Embryophyta</taxon>
        <taxon>Tracheophyta</taxon>
        <taxon>Spermatophyta</taxon>
        <taxon>Magnoliopsida</taxon>
        <taxon>eudicotyledons</taxon>
        <taxon>Gunneridae</taxon>
        <taxon>Pentapetalae</taxon>
        <taxon>rosids</taxon>
        <taxon>malvids</taxon>
        <taxon>Malvales</taxon>
        <taxon>Malvaceae</taxon>
        <taxon>Malvoideae</taxon>
        <taxon>Hibiscus</taxon>
    </lineage>
</organism>
<comment type="caution">
    <text evidence="1">The sequence shown here is derived from an EMBL/GenBank/DDBJ whole genome shotgun (WGS) entry which is preliminary data.</text>
</comment>
<dbReference type="EMBL" id="JBBPBM010000053">
    <property type="protein sequence ID" value="KAK8518285.1"/>
    <property type="molecule type" value="Genomic_DNA"/>
</dbReference>
<evidence type="ECO:0000313" key="1">
    <source>
        <dbReference type="EMBL" id="KAK8518285.1"/>
    </source>
</evidence>
<accession>A0ABR2CFH6</accession>
<evidence type="ECO:0000313" key="2">
    <source>
        <dbReference type="Proteomes" id="UP001472677"/>
    </source>
</evidence>
<dbReference type="PANTHER" id="PTHR37614">
    <property type="entry name" value="OS02G0121400 PROTEIN"/>
    <property type="match status" value="1"/>
</dbReference>
<name>A0ABR2CFH6_9ROSI</name>
<proteinExistence type="predicted"/>